<evidence type="ECO:0000313" key="2">
    <source>
        <dbReference type="EMBL" id="DAD99936.1"/>
    </source>
</evidence>
<name>A0A8S5P0G1_9CAUD</name>
<proteinExistence type="predicted"/>
<sequence length="44" mass="4950">MYGAVIPSYHSKSEGEGKKTGQKVIKADDPKSKEEVRQFFETCD</sequence>
<accession>A0A8S5P0G1</accession>
<dbReference type="EMBL" id="BK015296">
    <property type="protein sequence ID" value="DAD99936.1"/>
    <property type="molecule type" value="Genomic_DNA"/>
</dbReference>
<evidence type="ECO:0000256" key="1">
    <source>
        <dbReference type="SAM" id="MobiDB-lite"/>
    </source>
</evidence>
<protein>
    <submittedName>
        <fullName evidence="2">Uncharacterized protein</fullName>
    </submittedName>
</protein>
<feature type="region of interest" description="Disordered" evidence="1">
    <location>
        <begin position="1"/>
        <end position="44"/>
    </location>
</feature>
<reference evidence="2" key="1">
    <citation type="journal article" date="2021" name="Proc. Natl. Acad. Sci. U.S.A.">
        <title>A Catalog of Tens of Thousands of Viruses from Human Metagenomes Reveals Hidden Associations with Chronic Diseases.</title>
        <authorList>
            <person name="Tisza M.J."/>
            <person name="Buck C.B."/>
        </authorList>
    </citation>
    <scope>NUCLEOTIDE SEQUENCE</scope>
    <source>
        <strain evidence="2">CtrCp2</strain>
    </source>
</reference>
<organism evidence="2">
    <name type="scientific">Myoviridae sp. ctrCp2</name>
    <dbReference type="NCBI Taxonomy" id="2825179"/>
    <lineage>
        <taxon>Viruses</taxon>
        <taxon>Duplodnaviria</taxon>
        <taxon>Heunggongvirae</taxon>
        <taxon>Uroviricota</taxon>
        <taxon>Caudoviricetes</taxon>
    </lineage>
</organism>
<feature type="compositionally biased region" description="Basic and acidic residues" evidence="1">
    <location>
        <begin position="11"/>
        <end position="38"/>
    </location>
</feature>